<dbReference type="PROSITE" id="PS50293">
    <property type="entry name" value="TPR_REGION"/>
    <property type="match status" value="1"/>
</dbReference>
<gene>
    <name evidence="4" type="ORF">DV711_10315</name>
</gene>
<protein>
    <submittedName>
        <fullName evidence="4">Tetratricopeptide repeat protein</fullName>
    </submittedName>
</protein>
<dbReference type="EMBL" id="QQOH01000002">
    <property type="protein sequence ID" value="RDE22938.1"/>
    <property type="molecule type" value="Genomic_DNA"/>
</dbReference>
<comment type="caution">
    <text evidence="4">The sequence shown here is derived from an EMBL/GenBank/DDBJ whole genome shotgun (WGS) entry which is preliminary data.</text>
</comment>
<feature type="repeat" description="TPR" evidence="3">
    <location>
        <begin position="95"/>
        <end position="128"/>
    </location>
</feature>
<keyword evidence="5" id="KW-1185">Reference proteome</keyword>
<proteinExistence type="predicted"/>
<dbReference type="InterPro" id="IPR019734">
    <property type="entry name" value="TPR_rpt"/>
</dbReference>
<dbReference type="Pfam" id="PF13432">
    <property type="entry name" value="TPR_16"/>
    <property type="match status" value="1"/>
</dbReference>
<dbReference type="PROSITE" id="PS50005">
    <property type="entry name" value="TPR"/>
    <property type="match status" value="2"/>
</dbReference>
<evidence type="ECO:0000313" key="4">
    <source>
        <dbReference type="EMBL" id="RDE22938.1"/>
    </source>
</evidence>
<evidence type="ECO:0000256" key="3">
    <source>
        <dbReference type="PROSITE-ProRule" id="PRU00339"/>
    </source>
</evidence>
<dbReference type="InterPro" id="IPR051685">
    <property type="entry name" value="Ycf3/AcsC/BcsC/TPR_MFPF"/>
</dbReference>
<dbReference type="Proteomes" id="UP000253769">
    <property type="component" value="Unassembled WGS sequence"/>
</dbReference>
<dbReference type="PANTHER" id="PTHR44943">
    <property type="entry name" value="CELLULOSE SYNTHASE OPERON PROTEIN C"/>
    <property type="match status" value="1"/>
</dbReference>
<evidence type="ECO:0000256" key="2">
    <source>
        <dbReference type="ARBA" id="ARBA00022803"/>
    </source>
</evidence>
<organism evidence="4 5">
    <name type="scientific">Motiliproteus coralliicola</name>
    <dbReference type="NCBI Taxonomy" id="2283196"/>
    <lineage>
        <taxon>Bacteria</taxon>
        <taxon>Pseudomonadati</taxon>
        <taxon>Pseudomonadota</taxon>
        <taxon>Gammaproteobacteria</taxon>
        <taxon>Oceanospirillales</taxon>
        <taxon>Oceanospirillaceae</taxon>
        <taxon>Motiliproteus</taxon>
    </lineage>
</organism>
<dbReference type="PANTHER" id="PTHR44943:SF4">
    <property type="entry name" value="TPR REPEAT-CONTAINING PROTEIN MJ0798"/>
    <property type="match status" value="1"/>
</dbReference>
<evidence type="ECO:0000256" key="1">
    <source>
        <dbReference type="ARBA" id="ARBA00022737"/>
    </source>
</evidence>
<accession>A0A369WLI2</accession>
<dbReference type="OrthoDB" id="255821at2"/>
<evidence type="ECO:0000313" key="5">
    <source>
        <dbReference type="Proteomes" id="UP000253769"/>
    </source>
</evidence>
<keyword evidence="1" id="KW-0677">Repeat</keyword>
<dbReference type="AlphaFoldDB" id="A0A369WLI2"/>
<dbReference type="Gene3D" id="1.25.40.10">
    <property type="entry name" value="Tetratricopeptide repeat domain"/>
    <property type="match status" value="1"/>
</dbReference>
<dbReference type="InterPro" id="IPR011990">
    <property type="entry name" value="TPR-like_helical_dom_sf"/>
</dbReference>
<sequence length="222" mass="24362">MRKRSAVKPPWKHSTSLVAGGIVAGLLWGCAPAAQIPPQPILAETGTQGATAAIPAVDGRLQKTFDEALSRMKAKQFHEAAKRLEAIAREGQAVPGVQLNLGIAYLQLGEHSRAEQALRQALALDGGKSITYNQLGILLRRRGQFQQAREAYQKALTLEPGYPLAHLNLGILCDLYLQNRGCALSHYRAYQRLSAVADPQVELWIEDLQRQEYDQSSTEALQ</sequence>
<dbReference type="SMART" id="SM00028">
    <property type="entry name" value="TPR"/>
    <property type="match status" value="2"/>
</dbReference>
<reference evidence="4 5" key="1">
    <citation type="submission" date="2018-07" db="EMBL/GenBank/DDBJ databases">
        <title>Motiliproteus coralliicola sp. nov., a bacterium isolated from Coral.</title>
        <authorList>
            <person name="Wang G."/>
        </authorList>
    </citation>
    <scope>NUCLEOTIDE SEQUENCE [LARGE SCALE GENOMIC DNA]</scope>
    <source>
        <strain evidence="4 5">C34</strain>
    </source>
</reference>
<dbReference type="SUPFAM" id="SSF48452">
    <property type="entry name" value="TPR-like"/>
    <property type="match status" value="1"/>
</dbReference>
<dbReference type="Pfam" id="PF13414">
    <property type="entry name" value="TPR_11"/>
    <property type="match status" value="1"/>
</dbReference>
<feature type="repeat" description="TPR" evidence="3">
    <location>
        <begin position="129"/>
        <end position="162"/>
    </location>
</feature>
<name>A0A369WLI2_9GAMM</name>
<keyword evidence="2 3" id="KW-0802">TPR repeat</keyword>